<protein>
    <submittedName>
        <fullName evidence="2">Uncharacterized protein</fullName>
    </submittedName>
</protein>
<organism evidence="2 3">
    <name type="scientific">Papaver atlanticum</name>
    <dbReference type="NCBI Taxonomy" id="357466"/>
    <lineage>
        <taxon>Eukaryota</taxon>
        <taxon>Viridiplantae</taxon>
        <taxon>Streptophyta</taxon>
        <taxon>Embryophyta</taxon>
        <taxon>Tracheophyta</taxon>
        <taxon>Spermatophyta</taxon>
        <taxon>Magnoliopsida</taxon>
        <taxon>Ranunculales</taxon>
        <taxon>Papaveraceae</taxon>
        <taxon>Papaveroideae</taxon>
        <taxon>Papaver</taxon>
    </lineage>
</organism>
<evidence type="ECO:0000313" key="3">
    <source>
        <dbReference type="Proteomes" id="UP001202328"/>
    </source>
</evidence>
<sequence>MASCSSSPIWLFVFAMLALPAYSEIVNELKCPAREDSYSWARVDTNCSSCADKCASNCLSLNKATRQLDCTFYPLTGGAICDCCCTPPPPPPPPSPLLCPAREDDYSWATDTNCSSCANKCMSKCLSLNKATRQLGCNSYPLAGSAVCDCCCTPPKSPSPPPPSPLPPPSPTGNKCDKSGDTYSEITYPTSDCSYCTNWCRDECSELKGKVVSNKCSIGESKFVIRCKCCCHENPSLKLYGNKDDVGRARIF</sequence>
<feature type="chain" id="PRO_5042092762" evidence="1">
    <location>
        <begin position="24"/>
        <end position="252"/>
    </location>
</feature>
<proteinExistence type="predicted"/>
<evidence type="ECO:0000256" key="1">
    <source>
        <dbReference type="SAM" id="SignalP"/>
    </source>
</evidence>
<name>A0AAD4S0I1_9MAGN</name>
<keyword evidence="3" id="KW-1185">Reference proteome</keyword>
<gene>
    <name evidence="2" type="ORF">MKW98_030827</name>
</gene>
<keyword evidence="1" id="KW-0732">Signal</keyword>
<dbReference type="EMBL" id="JAJJMB010015994">
    <property type="protein sequence ID" value="KAI3850767.1"/>
    <property type="molecule type" value="Genomic_DNA"/>
</dbReference>
<accession>A0AAD4S0I1</accession>
<dbReference type="Proteomes" id="UP001202328">
    <property type="component" value="Unassembled WGS sequence"/>
</dbReference>
<feature type="signal peptide" evidence="1">
    <location>
        <begin position="1"/>
        <end position="23"/>
    </location>
</feature>
<reference evidence="2" key="1">
    <citation type="submission" date="2022-04" db="EMBL/GenBank/DDBJ databases">
        <title>A functionally conserved STORR gene fusion in Papaver species that diverged 16.8 million years ago.</title>
        <authorList>
            <person name="Catania T."/>
        </authorList>
    </citation>
    <scope>NUCLEOTIDE SEQUENCE</scope>
    <source>
        <strain evidence="2">S-188037</strain>
    </source>
</reference>
<evidence type="ECO:0000313" key="2">
    <source>
        <dbReference type="EMBL" id="KAI3850767.1"/>
    </source>
</evidence>
<comment type="caution">
    <text evidence="2">The sequence shown here is derived from an EMBL/GenBank/DDBJ whole genome shotgun (WGS) entry which is preliminary data.</text>
</comment>
<dbReference type="AlphaFoldDB" id="A0AAD4S0I1"/>